<evidence type="ECO:0000313" key="2">
    <source>
        <dbReference type="EMBL" id="AJD40903.1"/>
    </source>
</evidence>
<reference evidence="2 3" key="1">
    <citation type="submission" date="2013-11" db="EMBL/GenBank/DDBJ databases">
        <title>Complete genome sequence of Rhizobium gallicum bv. gallicum R602.</title>
        <authorList>
            <person name="Bustos P."/>
            <person name="Santamaria R.I."/>
            <person name="Lozano L."/>
            <person name="Acosta J.L."/>
            <person name="Ormeno-Orrillo E."/>
            <person name="Rogel M.A."/>
            <person name="Romero D."/>
            <person name="Cevallos M.A."/>
            <person name="Martinez-Romero E."/>
            <person name="Gonzalez V."/>
        </authorList>
    </citation>
    <scope>NUCLEOTIDE SEQUENCE [LARGE SCALE GENOMIC DNA]</scope>
    <source>
        <strain evidence="2 3">R602</strain>
    </source>
</reference>
<evidence type="ECO:0000313" key="3">
    <source>
        <dbReference type="Proteomes" id="UP000031368"/>
    </source>
</evidence>
<sequence length="106" mass="13161">MRIARFAIAALLSLGSAVVAVEPVVAAPVHAPVASVDKSDVVKVHYRDYRRHGRHSWRHERRYWRHHPYAYERRHYRPWRAERRWRERYYRRHHYRSHYLYFGINL</sequence>
<feature type="chain" id="PRO_5002096929" evidence="1">
    <location>
        <begin position="21"/>
        <end position="106"/>
    </location>
</feature>
<proteinExistence type="predicted"/>
<accession>A0A0B4X331</accession>
<gene>
    <name evidence="2" type="ORF">RGR602_CH01553</name>
</gene>
<name>A0A0B4X331_9HYPH</name>
<dbReference type="EMBL" id="CP006877">
    <property type="protein sequence ID" value="AJD40903.1"/>
    <property type="molecule type" value="Genomic_DNA"/>
</dbReference>
<organism evidence="2 3">
    <name type="scientific">Rhizobium gallicum bv. gallicum R602sp</name>
    <dbReference type="NCBI Taxonomy" id="1041138"/>
    <lineage>
        <taxon>Bacteria</taxon>
        <taxon>Pseudomonadati</taxon>
        <taxon>Pseudomonadota</taxon>
        <taxon>Alphaproteobacteria</taxon>
        <taxon>Hyphomicrobiales</taxon>
        <taxon>Rhizobiaceae</taxon>
        <taxon>Rhizobium/Agrobacterium group</taxon>
        <taxon>Rhizobium</taxon>
    </lineage>
</organism>
<dbReference type="AlphaFoldDB" id="A0A0B4X331"/>
<evidence type="ECO:0000256" key="1">
    <source>
        <dbReference type="SAM" id="SignalP"/>
    </source>
</evidence>
<feature type="signal peptide" evidence="1">
    <location>
        <begin position="1"/>
        <end position="20"/>
    </location>
</feature>
<dbReference type="Proteomes" id="UP000031368">
    <property type="component" value="Chromosome"/>
</dbReference>
<keyword evidence="3" id="KW-1185">Reference proteome</keyword>
<dbReference type="HOGENOM" id="CLU_2221057_0_0_5"/>
<dbReference type="RefSeq" id="WP_039844627.1">
    <property type="nucleotide sequence ID" value="NZ_CP006877.1"/>
</dbReference>
<protein>
    <submittedName>
        <fullName evidence="2">Uncharacterized protein</fullName>
    </submittedName>
</protein>
<dbReference type="KEGG" id="rga:RGR602_CH01553"/>
<keyword evidence="1" id="KW-0732">Signal</keyword>